<dbReference type="GeneID" id="75151602"/>
<evidence type="ECO:0000313" key="2">
    <source>
        <dbReference type="Proteomes" id="UP001058381"/>
    </source>
</evidence>
<evidence type="ECO:0000313" key="1">
    <source>
        <dbReference type="EMBL" id="UXA67166.1"/>
    </source>
</evidence>
<gene>
    <name evidence="1" type="ORF">M0D43_09570</name>
</gene>
<protein>
    <submittedName>
        <fullName evidence="1">Uncharacterized protein</fullName>
    </submittedName>
</protein>
<dbReference type="AlphaFoldDB" id="A0A9Q9MN76"/>
<dbReference type="EMBL" id="CP096142">
    <property type="protein sequence ID" value="UXA67166.1"/>
    <property type="molecule type" value="Genomic_DNA"/>
</dbReference>
<name>A0A9Q9MN76_9XANT</name>
<proteinExistence type="predicted"/>
<reference evidence="1" key="1">
    <citation type="submission" date="2022-04" db="EMBL/GenBank/DDBJ databases">
        <title>Xanthomonas prunicola pv. tritici, a pathogen causing a previously unreported foliar disease of wheat.</title>
        <authorList>
            <person name="Clavijo F."/>
            <person name="Curland R.D."/>
            <person name="Dill-Macky R."/>
            <person name="Pereyra S."/>
            <person name="Roman-Reyna V."/>
            <person name="Siri M.I."/>
        </authorList>
    </citation>
    <scope>NUCLEOTIDE SEQUENCE</scope>
    <source>
        <strain evidence="1">CIX249</strain>
    </source>
</reference>
<organism evidence="1 2">
    <name type="scientific">Xanthomonas prunicola</name>
    <dbReference type="NCBI Taxonomy" id="2053930"/>
    <lineage>
        <taxon>Bacteria</taxon>
        <taxon>Pseudomonadati</taxon>
        <taxon>Pseudomonadota</taxon>
        <taxon>Gammaproteobacteria</taxon>
        <taxon>Lysobacterales</taxon>
        <taxon>Lysobacteraceae</taxon>
        <taxon>Xanthomonas</taxon>
    </lineage>
</organism>
<accession>A0A9Q9MN76</accession>
<sequence length="105" mass="11405">MDLSQLELHDAQLLAVHLDPAARVAEVHLAYYPDEEVRERVRAVLRFTGVSHFNQLADFGQLEDHAGAGNVSYWVSGETPGVSYIYLVRGLIAVTAASVELVAGA</sequence>
<dbReference type="RefSeq" id="WP_252164437.1">
    <property type="nucleotide sequence ID" value="NZ_CP094827.1"/>
</dbReference>
<dbReference type="Proteomes" id="UP001058381">
    <property type="component" value="Chromosome"/>
</dbReference>